<sequence>MMELYQHSMILFKEFLHILSFFFTILSIGIICFGFLKSVFLLLQNRTSLGIDKIMKGGMDKYILVALQFLIVADIIDTIILRDLQNIILVLLIVIIRTVMSWELERQK</sequence>
<gene>
    <name evidence="2" type="ORF">H6A04_10810</name>
</gene>
<keyword evidence="3" id="KW-1185">Reference proteome</keyword>
<evidence type="ECO:0000256" key="1">
    <source>
        <dbReference type="SAM" id="Phobius"/>
    </source>
</evidence>
<reference evidence="2 3" key="1">
    <citation type="journal article" date="2021" name="Sci. Rep.">
        <title>The distribution of antibiotic resistance genes in chicken gut microbiota commensals.</title>
        <authorList>
            <person name="Juricova H."/>
            <person name="Matiasovicova J."/>
            <person name="Kubasova T."/>
            <person name="Cejkova D."/>
            <person name="Rychlik I."/>
        </authorList>
    </citation>
    <scope>NUCLEOTIDE SEQUENCE [LARGE SCALE GENOMIC DNA]</scope>
    <source>
        <strain evidence="2 3">An425</strain>
    </source>
</reference>
<dbReference type="InterPro" id="IPR012427">
    <property type="entry name" value="DUF1622"/>
</dbReference>
<keyword evidence="1" id="KW-0812">Transmembrane</keyword>
<dbReference type="Pfam" id="PF07784">
    <property type="entry name" value="DUF1622"/>
    <property type="match status" value="1"/>
</dbReference>
<feature type="transmembrane region" description="Helical" evidence="1">
    <location>
        <begin position="62"/>
        <end position="81"/>
    </location>
</feature>
<keyword evidence="1" id="KW-1133">Transmembrane helix</keyword>
<dbReference type="EMBL" id="JACJLT010000187">
    <property type="protein sequence ID" value="MBM6876126.1"/>
    <property type="molecule type" value="Genomic_DNA"/>
</dbReference>
<dbReference type="Proteomes" id="UP000728968">
    <property type="component" value="Unassembled WGS sequence"/>
</dbReference>
<keyword evidence="1" id="KW-0472">Membrane</keyword>
<protein>
    <submittedName>
        <fullName evidence="2">DUF1622 domain-containing protein</fullName>
    </submittedName>
</protein>
<organism evidence="2 3">
    <name type="scientific">Fusobacterium mortiferum</name>
    <dbReference type="NCBI Taxonomy" id="850"/>
    <lineage>
        <taxon>Bacteria</taxon>
        <taxon>Fusobacteriati</taxon>
        <taxon>Fusobacteriota</taxon>
        <taxon>Fusobacteriia</taxon>
        <taxon>Fusobacteriales</taxon>
        <taxon>Fusobacteriaceae</taxon>
        <taxon>Fusobacterium</taxon>
    </lineage>
</organism>
<feature type="transmembrane region" description="Helical" evidence="1">
    <location>
        <begin position="87"/>
        <end position="104"/>
    </location>
</feature>
<feature type="transmembrane region" description="Helical" evidence="1">
    <location>
        <begin position="15"/>
        <end position="42"/>
    </location>
</feature>
<name>A0ABS2G3W3_FUSMR</name>
<proteinExistence type="predicted"/>
<evidence type="ECO:0000313" key="3">
    <source>
        <dbReference type="Proteomes" id="UP000728968"/>
    </source>
</evidence>
<evidence type="ECO:0000313" key="2">
    <source>
        <dbReference type="EMBL" id="MBM6876126.1"/>
    </source>
</evidence>
<comment type="caution">
    <text evidence="2">The sequence shown here is derived from an EMBL/GenBank/DDBJ whole genome shotgun (WGS) entry which is preliminary data.</text>
</comment>
<accession>A0ABS2G3W3</accession>